<dbReference type="Proteomes" id="UP000712600">
    <property type="component" value="Unassembled WGS sequence"/>
</dbReference>
<proteinExistence type="predicted"/>
<gene>
    <name evidence="1" type="ORF">F2Q69_00035517</name>
</gene>
<evidence type="ECO:0000313" key="2">
    <source>
        <dbReference type="Proteomes" id="UP000712600"/>
    </source>
</evidence>
<reference evidence="1" key="1">
    <citation type="submission" date="2019-12" db="EMBL/GenBank/DDBJ databases">
        <title>Genome sequencing and annotation of Brassica cretica.</title>
        <authorList>
            <person name="Studholme D.J."/>
            <person name="Sarris P."/>
        </authorList>
    </citation>
    <scope>NUCLEOTIDE SEQUENCE</scope>
    <source>
        <strain evidence="1">PFS-109/04</strain>
        <tissue evidence="1">Leaf</tissue>
    </source>
</reference>
<accession>A0A8S9SVV6</accession>
<dbReference type="EMBL" id="QGKX02000004">
    <property type="protein sequence ID" value="KAF3604605.1"/>
    <property type="molecule type" value="Genomic_DNA"/>
</dbReference>
<sequence>MAKAKPTRTLEDVLHTKTQGLFTSCLCLCFPPKTHSLTLSRSPSSREGHESAALAYLGHGLLTLELLYITVGACVCRCPVKSEVSCVWRSGCIGRTITVAPGGVAEDC</sequence>
<organism evidence="1 2">
    <name type="scientific">Brassica cretica</name>
    <name type="common">Mustard</name>
    <dbReference type="NCBI Taxonomy" id="69181"/>
    <lineage>
        <taxon>Eukaryota</taxon>
        <taxon>Viridiplantae</taxon>
        <taxon>Streptophyta</taxon>
        <taxon>Embryophyta</taxon>
        <taxon>Tracheophyta</taxon>
        <taxon>Spermatophyta</taxon>
        <taxon>Magnoliopsida</taxon>
        <taxon>eudicotyledons</taxon>
        <taxon>Gunneridae</taxon>
        <taxon>Pentapetalae</taxon>
        <taxon>rosids</taxon>
        <taxon>malvids</taxon>
        <taxon>Brassicales</taxon>
        <taxon>Brassicaceae</taxon>
        <taxon>Brassiceae</taxon>
        <taxon>Brassica</taxon>
    </lineage>
</organism>
<evidence type="ECO:0000313" key="1">
    <source>
        <dbReference type="EMBL" id="KAF3604605.1"/>
    </source>
</evidence>
<comment type="caution">
    <text evidence="1">The sequence shown here is derived from an EMBL/GenBank/DDBJ whole genome shotgun (WGS) entry which is preliminary data.</text>
</comment>
<dbReference type="AlphaFoldDB" id="A0A8S9SVV6"/>
<protein>
    <submittedName>
        <fullName evidence="1">Uncharacterized protein</fullName>
    </submittedName>
</protein>
<name>A0A8S9SVV6_BRACR</name>